<dbReference type="InterPro" id="IPR036942">
    <property type="entry name" value="Beta-barrel_TonB_sf"/>
</dbReference>
<feature type="region of interest" description="Disordered" evidence="13">
    <location>
        <begin position="686"/>
        <end position="713"/>
    </location>
</feature>
<keyword evidence="7" id="KW-0406">Ion transport</keyword>
<keyword evidence="17" id="KW-0675">Receptor</keyword>
<evidence type="ECO:0000256" key="7">
    <source>
        <dbReference type="ARBA" id="ARBA00023065"/>
    </source>
</evidence>
<feature type="domain" description="TonB-dependent receptor-like beta-barrel" evidence="15">
    <location>
        <begin position="300"/>
        <end position="680"/>
    </location>
</feature>
<dbReference type="AlphaFoldDB" id="A0A437M612"/>
<dbReference type="RefSeq" id="WP_127741121.1">
    <property type="nucleotide sequence ID" value="NZ_SACN01000001.1"/>
</dbReference>
<keyword evidence="8 12" id="KW-0798">TonB box</keyword>
<evidence type="ECO:0000256" key="5">
    <source>
        <dbReference type="ARBA" id="ARBA00022692"/>
    </source>
</evidence>
<accession>A0A437M612</accession>
<evidence type="ECO:0000256" key="13">
    <source>
        <dbReference type="SAM" id="MobiDB-lite"/>
    </source>
</evidence>
<evidence type="ECO:0000256" key="2">
    <source>
        <dbReference type="ARBA" id="ARBA00022448"/>
    </source>
</evidence>
<name>A0A437M612_9SPHN</name>
<gene>
    <name evidence="17" type="ORF">EOD43_03465</name>
</gene>
<keyword evidence="6" id="KW-0408">Iron</keyword>
<keyword evidence="3 11" id="KW-1134">Transmembrane beta strand</keyword>
<keyword evidence="2 11" id="KW-0813">Transport</keyword>
<dbReference type="OrthoDB" id="127311at2"/>
<dbReference type="PANTHER" id="PTHR32552">
    <property type="entry name" value="FERRICHROME IRON RECEPTOR-RELATED"/>
    <property type="match status" value="1"/>
</dbReference>
<evidence type="ECO:0000313" key="18">
    <source>
        <dbReference type="Proteomes" id="UP000282971"/>
    </source>
</evidence>
<keyword evidence="10 11" id="KW-0998">Cell outer membrane</keyword>
<keyword evidence="18" id="KW-1185">Reference proteome</keyword>
<protein>
    <submittedName>
        <fullName evidence="17">TonB-dependent receptor</fullName>
    </submittedName>
</protein>
<feature type="domain" description="TonB-dependent receptor plug" evidence="16">
    <location>
        <begin position="49"/>
        <end position="154"/>
    </location>
</feature>
<organism evidence="17 18">
    <name type="scientific">Sphingomonas crocodyli</name>
    <dbReference type="NCBI Taxonomy" id="1979270"/>
    <lineage>
        <taxon>Bacteria</taxon>
        <taxon>Pseudomonadati</taxon>
        <taxon>Pseudomonadota</taxon>
        <taxon>Alphaproteobacteria</taxon>
        <taxon>Sphingomonadales</taxon>
        <taxon>Sphingomonadaceae</taxon>
        <taxon>Sphingomonas</taxon>
    </lineage>
</organism>
<dbReference type="Proteomes" id="UP000282971">
    <property type="component" value="Unassembled WGS sequence"/>
</dbReference>
<evidence type="ECO:0000256" key="12">
    <source>
        <dbReference type="RuleBase" id="RU003357"/>
    </source>
</evidence>
<keyword evidence="5 11" id="KW-0812">Transmembrane</keyword>
<evidence type="ECO:0000259" key="16">
    <source>
        <dbReference type="Pfam" id="PF07715"/>
    </source>
</evidence>
<dbReference type="PROSITE" id="PS51318">
    <property type="entry name" value="TAT"/>
    <property type="match status" value="1"/>
</dbReference>
<dbReference type="GO" id="GO:0006826">
    <property type="term" value="P:iron ion transport"/>
    <property type="evidence" value="ECO:0007669"/>
    <property type="project" value="UniProtKB-KW"/>
</dbReference>
<dbReference type="GO" id="GO:0009279">
    <property type="term" value="C:cell outer membrane"/>
    <property type="evidence" value="ECO:0007669"/>
    <property type="project" value="UniProtKB-SubCell"/>
</dbReference>
<feature type="compositionally biased region" description="Polar residues" evidence="13">
    <location>
        <begin position="689"/>
        <end position="703"/>
    </location>
</feature>
<evidence type="ECO:0000256" key="4">
    <source>
        <dbReference type="ARBA" id="ARBA00022496"/>
    </source>
</evidence>
<evidence type="ECO:0000259" key="15">
    <source>
        <dbReference type="Pfam" id="PF00593"/>
    </source>
</evidence>
<comment type="similarity">
    <text evidence="11 12">Belongs to the TonB-dependent receptor family.</text>
</comment>
<dbReference type="InterPro" id="IPR000531">
    <property type="entry name" value="Beta-barrel_TonB"/>
</dbReference>
<dbReference type="Pfam" id="PF07715">
    <property type="entry name" value="Plug"/>
    <property type="match status" value="1"/>
</dbReference>
<dbReference type="InterPro" id="IPR039426">
    <property type="entry name" value="TonB-dep_rcpt-like"/>
</dbReference>
<evidence type="ECO:0000313" key="17">
    <source>
        <dbReference type="EMBL" id="RVT92976.1"/>
    </source>
</evidence>
<evidence type="ECO:0000256" key="14">
    <source>
        <dbReference type="SAM" id="SignalP"/>
    </source>
</evidence>
<dbReference type="InterPro" id="IPR012910">
    <property type="entry name" value="Plug_dom"/>
</dbReference>
<reference evidence="17 18" key="1">
    <citation type="submission" date="2019-01" db="EMBL/GenBank/DDBJ databases">
        <authorList>
            <person name="Chen W.-M."/>
        </authorList>
    </citation>
    <scope>NUCLEOTIDE SEQUENCE [LARGE SCALE GENOMIC DNA]</scope>
    <source>
        <strain evidence="17 18">CCP-7</strain>
    </source>
</reference>
<evidence type="ECO:0000256" key="11">
    <source>
        <dbReference type="PROSITE-ProRule" id="PRU01360"/>
    </source>
</evidence>
<evidence type="ECO:0000256" key="6">
    <source>
        <dbReference type="ARBA" id="ARBA00023004"/>
    </source>
</evidence>
<evidence type="ECO:0000256" key="1">
    <source>
        <dbReference type="ARBA" id="ARBA00004571"/>
    </source>
</evidence>
<evidence type="ECO:0000256" key="9">
    <source>
        <dbReference type="ARBA" id="ARBA00023136"/>
    </source>
</evidence>
<evidence type="ECO:0000256" key="3">
    <source>
        <dbReference type="ARBA" id="ARBA00022452"/>
    </source>
</evidence>
<dbReference type="SUPFAM" id="SSF56935">
    <property type="entry name" value="Porins"/>
    <property type="match status" value="1"/>
</dbReference>
<dbReference type="InterPro" id="IPR006311">
    <property type="entry name" value="TAT_signal"/>
</dbReference>
<keyword evidence="4" id="KW-0410">Iron transport</keyword>
<keyword evidence="14" id="KW-0732">Signal</keyword>
<dbReference type="EMBL" id="SACN01000001">
    <property type="protein sequence ID" value="RVT92976.1"/>
    <property type="molecule type" value="Genomic_DNA"/>
</dbReference>
<evidence type="ECO:0000256" key="10">
    <source>
        <dbReference type="ARBA" id="ARBA00023237"/>
    </source>
</evidence>
<comment type="caution">
    <text evidence="17">The sequence shown here is derived from an EMBL/GenBank/DDBJ whole genome shotgun (WGS) entry which is preliminary data.</text>
</comment>
<comment type="subcellular location">
    <subcellularLocation>
        <location evidence="1 11">Cell outer membrane</location>
        <topology evidence="1 11">Multi-pass membrane protein</topology>
    </subcellularLocation>
</comment>
<proteinExistence type="inferred from homology"/>
<sequence>MTRKSIRRLLTRTMLAAGAVPLLLPSAAWAQDATAGEIIVTARKRSENLQKVPEQVTVFTADKIENANITNLRGFVDLTPNLIVRETFRSNETFLTMRGISSAQGALPPVAFIVDGVQLGSNDFINQDLMDIQQIEVLRGPQGTLYGQGAIAGAIVVTTKAPGDELEGMIKGTYGNANSYRIAGAVSAPLVKDALYARVSGFYRHTDGLIRSAADGRAVPAYQVYKPGDRINPDKQANVRGQLEYRGDALKVSLRGSYTDGDGSCCFLDIVPLNAAGQINASLIDDVKNPGFRGDLVGTEKTIFRDGSLKIDYDFGPVSLASITGYAEVRQHDFGDGDYTPAAVVAQDLRFDSDVFNQEIRLTSNGKAPFQWIAGGFYQDRQDRQRLIVGAENVTRPQGGVPSGSVLNQNNVTNRHAWALFGQATYDLTEKLTALVGLRYDEDRQNNQNTLATVNTLAKAKFHSLQPKAQLSYKWADGFMTYATYSTGFRSGGFTQTTQFKNETSRNYELGFKGSFLDNMLFVNASAFYIDYRNQQLSFVIATPTAFRRGAVNIPKTNINGFELEVQARPTRQLSITAALGLSDTDVREVAALDPALGDVSGAVGNHSPLVSNFTFNLGANYTAPISDDMDLVFNGDFRRQGGFYFDLQNTLKTRTGDYVNGRIALRTANWTLALWGKNLTDTRRATRVSETGNRLRTPNSPRSYGVEASYNF</sequence>
<dbReference type="Pfam" id="PF00593">
    <property type="entry name" value="TonB_dep_Rec_b-barrel"/>
    <property type="match status" value="1"/>
</dbReference>
<feature type="signal peptide" evidence="14">
    <location>
        <begin position="1"/>
        <end position="30"/>
    </location>
</feature>
<feature type="chain" id="PRO_5019496002" evidence="14">
    <location>
        <begin position="31"/>
        <end position="713"/>
    </location>
</feature>
<evidence type="ECO:0000256" key="8">
    <source>
        <dbReference type="ARBA" id="ARBA00023077"/>
    </source>
</evidence>
<keyword evidence="9 11" id="KW-0472">Membrane</keyword>
<dbReference type="Gene3D" id="2.40.170.20">
    <property type="entry name" value="TonB-dependent receptor, beta-barrel domain"/>
    <property type="match status" value="1"/>
</dbReference>
<dbReference type="CDD" id="cd01347">
    <property type="entry name" value="ligand_gated_channel"/>
    <property type="match status" value="1"/>
</dbReference>
<dbReference type="PROSITE" id="PS52016">
    <property type="entry name" value="TONB_DEPENDENT_REC_3"/>
    <property type="match status" value="1"/>
</dbReference>
<dbReference type="PANTHER" id="PTHR32552:SF81">
    <property type="entry name" value="TONB-DEPENDENT OUTER MEMBRANE RECEPTOR"/>
    <property type="match status" value="1"/>
</dbReference>